<proteinExistence type="predicted"/>
<dbReference type="Proteomes" id="UP000049855">
    <property type="component" value="Unassembled WGS sequence"/>
</dbReference>
<evidence type="ECO:0000313" key="2">
    <source>
        <dbReference type="Proteomes" id="UP000049855"/>
    </source>
</evidence>
<name>A0A0U1L4N2_9FIRM</name>
<dbReference type="AlphaFoldDB" id="A0A0U1L4N2"/>
<protein>
    <submittedName>
        <fullName evidence="1">Uncharacterized protein</fullName>
    </submittedName>
</protein>
<dbReference type="EMBL" id="CTRP01000014">
    <property type="protein sequence ID" value="CQR74648.1"/>
    <property type="molecule type" value="Genomic_DNA"/>
</dbReference>
<reference evidence="2" key="1">
    <citation type="submission" date="2015-03" db="EMBL/GenBank/DDBJ databases">
        <authorList>
            <person name="Nijsse Bart"/>
        </authorList>
    </citation>
    <scope>NUCLEOTIDE SEQUENCE [LARGE SCALE GENOMIC DNA]</scope>
</reference>
<gene>
    <name evidence="1" type="ORF">SpAn4DRAFT_1110</name>
</gene>
<evidence type="ECO:0000313" key="1">
    <source>
        <dbReference type="EMBL" id="CQR74648.1"/>
    </source>
</evidence>
<accession>A0A0U1L4N2</accession>
<keyword evidence="2" id="KW-1185">Reference proteome</keyword>
<organism evidence="1 2">
    <name type="scientific">Sporomusa ovata</name>
    <dbReference type="NCBI Taxonomy" id="2378"/>
    <lineage>
        <taxon>Bacteria</taxon>
        <taxon>Bacillati</taxon>
        <taxon>Bacillota</taxon>
        <taxon>Negativicutes</taxon>
        <taxon>Selenomonadales</taxon>
        <taxon>Sporomusaceae</taxon>
        <taxon>Sporomusa</taxon>
    </lineage>
</organism>
<sequence length="50" mass="5813">MFIFETVIAIILYGFQIWQEGIYIRSEKENFSPILQPAAAKPLPKDKDNK</sequence>